<dbReference type="OrthoDB" id="9810250at2"/>
<evidence type="ECO:0000313" key="4">
    <source>
        <dbReference type="EMBL" id="KRM55464.1"/>
    </source>
</evidence>
<keyword evidence="5" id="KW-1185">Reference proteome</keyword>
<keyword evidence="1 2" id="KW-0238">DNA-binding</keyword>
<dbReference type="SUPFAM" id="SSF46689">
    <property type="entry name" value="Homeodomain-like"/>
    <property type="match status" value="1"/>
</dbReference>
<dbReference type="InterPro" id="IPR050624">
    <property type="entry name" value="HTH-type_Tx_Regulator"/>
</dbReference>
<proteinExistence type="predicted"/>
<gene>
    <name evidence="4" type="ORF">FC18_GL001360</name>
</gene>
<dbReference type="Pfam" id="PF00440">
    <property type="entry name" value="TetR_N"/>
    <property type="match status" value="1"/>
</dbReference>
<feature type="DNA-binding region" description="H-T-H motif" evidence="2">
    <location>
        <begin position="30"/>
        <end position="49"/>
    </location>
</feature>
<sequence length="191" mass="20759">MANTRKTASADHMVAALAALIKENGFAGVTVAAIVRRAHVNRGTFYLHYQDKYDMLQKVESQLFTRYRRIVAEHTATSADNGVIADDLILHFLEALRSDIDVVSALLLADADAHFMANAQALLKDLLHLDQQPASADLPPQYAQAVVMASTLAVLRLWIEEGARSEPAVILRYINIARGQAPVSLANGLAG</sequence>
<evidence type="ECO:0000256" key="2">
    <source>
        <dbReference type="PROSITE-ProRule" id="PRU00335"/>
    </source>
</evidence>
<dbReference type="InterPro" id="IPR009057">
    <property type="entry name" value="Homeodomain-like_sf"/>
</dbReference>
<evidence type="ECO:0000313" key="5">
    <source>
        <dbReference type="Proteomes" id="UP000051679"/>
    </source>
</evidence>
<dbReference type="PROSITE" id="PS50977">
    <property type="entry name" value="HTH_TETR_2"/>
    <property type="match status" value="1"/>
</dbReference>
<dbReference type="AlphaFoldDB" id="A0A0R1ZKG6"/>
<feature type="domain" description="HTH tetR-type" evidence="3">
    <location>
        <begin position="7"/>
        <end position="67"/>
    </location>
</feature>
<dbReference type="PRINTS" id="PR00455">
    <property type="entry name" value="HTHTETR"/>
</dbReference>
<dbReference type="STRING" id="1291052.FC18_GL001360"/>
<protein>
    <recommendedName>
        <fullName evidence="3">HTH tetR-type domain-containing protein</fullName>
    </recommendedName>
</protein>
<dbReference type="InterPro" id="IPR001647">
    <property type="entry name" value="HTH_TetR"/>
</dbReference>
<accession>A0A0R1ZKG6</accession>
<dbReference type="RefSeq" id="WP_054678258.1">
    <property type="nucleotide sequence ID" value="NZ_AYYO01000022.1"/>
</dbReference>
<reference evidence="4 5" key="1">
    <citation type="journal article" date="2015" name="Genome Announc.">
        <title>Expanding the biotechnology potential of lactobacilli through comparative genomics of 213 strains and associated genera.</title>
        <authorList>
            <person name="Sun Z."/>
            <person name="Harris H.M."/>
            <person name="McCann A."/>
            <person name="Guo C."/>
            <person name="Argimon S."/>
            <person name="Zhang W."/>
            <person name="Yang X."/>
            <person name="Jeffery I.B."/>
            <person name="Cooney J.C."/>
            <person name="Kagawa T.F."/>
            <person name="Liu W."/>
            <person name="Song Y."/>
            <person name="Salvetti E."/>
            <person name="Wrobel A."/>
            <person name="Rasinkangas P."/>
            <person name="Parkhill J."/>
            <person name="Rea M.C."/>
            <person name="O'Sullivan O."/>
            <person name="Ritari J."/>
            <person name="Douillard F.P."/>
            <person name="Paul Ross R."/>
            <person name="Yang R."/>
            <person name="Briner A.E."/>
            <person name="Felis G.E."/>
            <person name="de Vos W.M."/>
            <person name="Barrangou R."/>
            <person name="Klaenhammer T.R."/>
            <person name="Caufield P.W."/>
            <person name="Cui Y."/>
            <person name="Zhang H."/>
            <person name="O'Toole P.W."/>
        </authorList>
    </citation>
    <scope>NUCLEOTIDE SEQUENCE [LARGE SCALE GENOMIC DNA]</scope>
    <source>
        <strain evidence="4 5">DSM 20505</strain>
    </source>
</reference>
<dbReference type="EMBL" id="AYYO01000022">
    <property type="protein sequence ID" value="KRM55464.1"/>
    <property type="molecule type" value="Genomic_DNA"/>
</dbReference>
<evidence type="ECO:0000259" key="3">
    <source>
        <dbReference type="PROSITE" id="PS50977"/>
    </source>
</evidence>
<dbReference type="PANTHER" id="PTHR43479">
    <property type="entry name" value="ACREF/ENVCD OPERON REPRESSOR-RELATED"/>
    <property type="match status" value="1"/>
</dbReference>
<dbReference type="Gene3D" id="1.10.357.10">
    <property type="entry name" value="Tetracycline Repressor, domain 2"/>
    <property type="match status" value="1"/>
</dbReference>
<dbReference type="Proteomes" id="UP000051679">
    <property type="component" value="Unassembled WGS sequence"/>
</dbReference>
<dbReference type="GO" id="GO:0003677">
    <property type="term" value="F:DNA binding"/>
    <property type="evidence" value="ECO:0007669"/>
    <property type="project" value="UniProtKB-UniRule"/>
</dbReference>
<name>A0A0R1ZKG6_9LACO</name>
<dbReference type="PATRIC" id="fig|1291052.5.peg.1378"/>
<evidence type="ECO:0000256" key="1">
    <source>
        <dbReference type="ARBA" id="ARBA00023125"/>
    </source>
</evidence>
<organism evidence="4 5">
    <name type="scientific">Lacticaseibacillus sharpeae JCM 1186 = DSM 20505</name>
    <dbReference type="NCBI Taxonomy" id="1291052"/>
    <lineage>
        <taxon>Bacteria</taxon>
        <taxon>Bacillati</taxon>
        <taxon>Bacillota</taxon>
        <taxon>Bacilli</taxon>
        <taxon>Lactobacillales</taxon>
        <taxon>Lactobacillaceae</taxon>
        <taxon>Lacticaseibacillus</taxon>
    </lineage>
</organism>
<comment type="caution">
    <text evidence="4">The sequence shown here is derived from an EMBL/GenBank/DDBJ whole genome shotgun (WGS) entry which is preliminary data.</text>
</comment>
<dbReference type="PANTHER" id="PTHR43479:SF7">
    <property type="entry name" value="TETR-FAMILY TRANSCRIPTIONAL REGULATOR"/>
    <property type="match status" value="1"/>
</dbReference>